<gene>
    <name evidence="6" type="ORF">GCM10009425_45210</name>
</gene>
<proteinExistence type="inferred from homology"/>
<dbReference type="SUPFAM" id="SSF46785">
    <property type="entry name" value="Winged helix' DNA-binding domain"/>
    <property type="match status" value="1"/>
</dbReference>
<organism evidence="6 7">
    <name type="scientific">Pseudomonas asuensis</name>
    <dbReference type="NCBI Taxonomy" id="1825787"/>
    <lineage>
        <taxon>Bacteria</taxon>
        <taxon>Pseudomonadati</taxon>
        <taxon>Pseudomonadota</taxon>
        <taxon>Gammaproteobacteria</taxon>
        <taxon>Pseudomonadales</taxon>
        <taxon>Pseudomonadaceae</taxon>
        <taxon>Pseudomonas</taxon>
    </lineage>
</organism>
<dbReference type="PANTHER" id="PTHR30537:SF5">
    <property type="entry name" value="HTH-TYPE TRANSCRIPTIONAL ACTIVATOR TTDR-RELATED"/>
    <property type="match status" value="1"/>
</dbReference>
<dbReference type="Pfam" id="PF00126">
    <property type="entry name" value="HTH_1"/>
    <property type="match status" value="1"/>
</dbReference>
<dbReference type="InterPro" id="IPR005119">
    <property type="entry name" value="LysR_subst-bd"/>
</dbReference>
<accession>A0ABQ2H2M9</accession>
<evidence type="ECO:0000256" key="1">
    <source>
        <dbReference type="ARBA" id="ARBA00009437"/>
    </source>
</evidence>
<evidence type="ECO:0000256" key="3">
    <source>
        <dbReference type="ARBA" id="ARBA00023125"/>
    </source>
</evidence>
<dbReference type="InterPro" id="IPR000847">
    <property type="entry name" value="LysR_HTH_N"/>
</dbReference>
<dbReference type="Proteomes" id="UP000616499">
    <property type="component" value="Unassembled WGS sequence"/>
</dbReference>
<dbReference type="Pfam" id="PF03466">
    <property type="entry name" value="LysR_substrate"/>
    <property type="match status" value="1"/>
</dbReference>
<evidence type="ECO:0000313" key="6">
    <source>
        <dbReference type="EMBL" id="GGM29614.1"/>
    </source>
</evidence>
<dbReference type="InterPro" id="IPR036390">
    <property type="entry name" value="WH_DNA-bd_sf"/>
</dbReference>
<dbReference type="InterPro" id="IPR036388">
    <property type="entry name" value="WH-like_DNA-bd_sf"/>
</dbReference>
<keyword evidence="3" id="KW-0238">DNA-binding</keyword>
<evidence type="ECO:0000259" key="5">
    <source>
        <dbReference type="PROSITE" id="PS50931"/>
    </source>
</evidence>
<dbReference type="RefSeq" id="WP_188868420.1">
    <property type="nucleotide sequence ID" value="NZ_BMNW01000016.1"/>
</dbReference>
<dbReference type="SUPFAM" id="SSF53850">
    <property type="entry name" value="Periplasmic binding protein-like II"/>
    <property type="match status" value="1"/>
</dbReference>
<sequence>MDLTLSSMQTFVRVVEQGSFAAAARTLEVSPQMVAKHIAMLERRLGARLLNRTTRKQKLTELGFAYYERCQIILAEVAAADALAQEISTLPQGKLRISAPVTFGSRRLVPFISRFLADYPQVEVDLVLIDRLVDLVEEGFEAVFRIGPLADSRRVARPLKPYRLIACAAPAYLARNGVPDTPDELLNHECIGYTYGLPPFNRQWQFTREEKIHVVEVTGRLQVSDSAALLTAALCGHGIVLAPEILLSEAIGAGQLTQILSNFEAPSRPMHLLFNADRHKTAKLRAFIDAVVAEFE</sequence>
<dbReference type="PROSITE" id="PS50931">
    <property type="entry name" value="HTH_LYSR"/>
    <property type="match status" value="1"/>
</dbReference>
<keyword evidence="7" id="KW-1185">Reference proteome</keyword>
<dbReference type="EMBL" id="BMNW01000016">
    <property type="protein sequence ID" value="GGM29614.1"/>
    <property type="molecule type" value="Genomic_DNA"/>
</dbReference>
<dbReference type="PANTHER" id="PTHR30537">
    <property type="entry name" value="HTH-TYPE TRANSCRIPTIONAL REGULATOR"/>
    <property type="match status" value="1"/>
</dbReference>
<evidence type="ECO:0000313" key="7">
    <source>
        <dbReference type="Proteomes" id="UP000616499"/>
    </source>
</evidence>
<comment type="caution">
    <text evidence="6">The sequence shown here is derived from an EMBL/GenBank/DDBJ whole genome shotgun (WGS) entry which is preliminary data.</text>
</comment>
<dbReference type="InterPro" id="IPR058163">
    <property type="entry name" value="LysR-type_TF_proteobact-type"/>
</dbReference>
<keyword evidence="2" id="KW-0805">Transcription regulation</keyword>
<evidence type="ECO:0000256" key="2">
    <source>
        <dbReference type="ARBA" id="ARBA00023015"/>
    </source>
</evidence>
<keyword evidence="4" id="KW-0804">Transcription</keyword>
<comment type="similarity">
    <text evidence="1">Belongs to the LysR transcriptional regulatory family.</text>
</comment>
<dbReference type="Gene3D" id="1.10.10.10">
    <property type="entry name" value="Winged helix-like DNA-binding domain superfamily/Winged helix DNA-binding domain"/>
    <property type="match status" value="1"/>
</dbReference>
<name>A0ABQ2H2M9_9PSED</name>
<evidence type="ECO:0000256" key="4">
    <source>
        <dbReference type="ARBA" id="ARBA00023163"/>
    </source>
</evidence>
<dbReference type="Gene3D" id="3.40.190.290">
    <property type="match status" value="1"/>
</dbReference>
<reference evidence="7" key="1">
    <citation type="journal article" date="2019" name="Int. J. Syst. Evol. Microbiol.">
        <title>The Global Catalogue of Microorganisms (GCM) 10K type strain sequencing project: providing services to taxonomists for standard genome sequencing and annotation.</title>
        <authorList>
            <consortium name="The Broad Institute Genomics Platform"/>
            <consortium name="The Broad Institute Genome Sequencing Center for Infectious Disease"/>
            <person name="Wu L."/>
            <person name="Ma J."/>
        </authorList>
    </citation>
    <scope>NUCLEOTIDE SEQUENCE [LARGE SCALE GENOMIC DNA]</scope>
    <source>
        <strain evidence="7">JCM 13501</strain>
    </source>
</reference>
<protein>
    <submittedName>
        <fullName evidence="6">LysR family transcriptional regulator</fullName>
    </submittedName>
</protein>
<feature type="domain" description="HTH lysR-type" evidence="5">
    <location>
        <begin position="1"/>
        <end position="60"/>
    </location>
</feature>